<dbReference type="OrthoDB" id="538223at2759"/>
<dbReference type="SMART" id="SM00320">
    <property type="entry name" value="WD40"/>
    <property type="match status" value="14"/>
</dbReference>
<dbReference type="PANTHER" id="PTHR19848:SF8">
    <property type="entry name" value="F-BOX AND WD REPEAT DOMAIN CONTAINING 7"/>
    <property type="match status" value="1"/>
</dbReference>
<dbReference type="PANTHER" id="PTHR19848">
    <property type="entry name" value="WD40 REPEAT PROTEIN"/>
    <property type="match status" value="1"/>
</dbReference>
<organism evidence="6 7">
    <name type="scientific">Thanatephorus cucumeris (strain AG1-IB / isolate 7/3/14)</name>
    <name type="common">Lettuce bottom rot fungus</name>
    <name type="synonym">Rhizoctonia solani</name>
    <dbReference type="NCBI Taxonomy" id="1108050"/>
    <lineage>
        <taxon>Eukaryota</taxon>
        <taxon>Fungi</taxon>
        <taxon>Dikarya</taxon>
        <taxon>Basidiomycota</taxon>
        <taxon>Agaricomycotina</taxon>
        <taxon>Agaricomycetes</taxon>
        <taxon>Cantharellales</taxon>
        <taxon>Ceratobasidiaceae</taxon>
        <taxon>Rhizoctonia</taxon>
        <taxon>Rhizoctonia solani AG-1</taxon>
    </lineage>
</organism>
<dbReference type="Pfam" id="PF25171">
    <property type="entry name" value="Beta-prop_WDR36-Utp21_1st"/>
    <property type="match status" value="1"/>
</dbReference>
<feature type="repeat" description="WD" evidence="3">
    <location>
        <begin position="1042"/>
        <end position="1083"/>
    </location>
</feature>
<dbReference type="InterPro" id="IPR019775">
    <property type="entry name" value="WD40_repeat_CS"/>
</dbReference>
<dbReference type="PROSITE" id="PS00678">
    <property type="entry name" value="WD_REPEATS_1"/>
    <property type="match status" value="4"/>
</dbReference>
<keyword evidence="7" id="KW-1185">Reference proteome</keyword>
<reference evidence="6 7" key="1">
    <citation type="submission" date="2014-11" db="EMBL/GenBank/DDBJ databases">
        <authorList>
            <person name="Wibberg Daniel"/>
        </authorList>
    </citation>
    <scope>NUCLEOTIDE SEQUENCE [LARGE SCALE GENOMIC DNA]</scope>
    <source>
        <strain evidence="6">Rhizoctonia solani AG1-IB 7/3/14</strain>
    </source>
</reference>
<dbReference type="PROSITE" id="PS50082">
    <property type="entry name" value="WD_REPEATS_2"/>
    <property type="match status" value="12"/>
</dbReference>
<dbReference type="EMBL" id="LN679105">
    <property type="protein sequence ID" value="CEL61679.1"/>
    <property type="molecule type" value="Genomic_DNA"/>
</dbReference>
<protein>
    <submittedName>
        <fullName evidence="6">Putative WD repeat-containing protein alr3466</fullName>
    </submittedName>
</protein>
<keyword evidence="1 3" id="KW-0853">WD repeat</keyword>
<dbReference type="InterPro" id="IPR036322">
    <property type="entry name" value="WD40_repeat_dom_sf"/>
</dbReference>
<dbReference type="InterPro" id="IPR015943">
    <property type="entry name" value="WD40/YVTN_repeat-like_dom_sf"/>
</dbReference>
<dbReference type="Proteomes" id="UP000059188">
    <property type="component" value="Unassembled WGS sequence"/>
</dbReference>
<dbReference type="AlphaFoldDB" id="A0A0B7FXU2"/>
<dbReference type="InterPro" id="IPR056884">
    <property type="entry name" value="NPHP3-like_N"/>
</dbReference>
<dbReference type="InterPro" id="IPR059157">
    <property type="entry name" value="WDR36-Utp21_N"/>
</dbReference>
<dbReference type="InterPro" id="IPR020472">
    <property type="entry name" value="WD40_PAC1"/>
</dbReference>
<evidence type="ECO:0000313" key="6">
    <source>
        <dbReference type="EMBL" id="CEL61679.1"/>
    </source>
</evidence>
<feature type="repeat" description="WD" evidence="3">
    <location>
        <begin position="785"/>
        <end position="817"/>
    </location>
</feature>
<dbReference type="PROSITE" id="PS50294">
    <property type="entry name" value="WD_REPEATS_REGION"/>
    <property type="match status" value="9"/>
</dbReference>
<dbReference type="SUPFAM" id="SSF50978">
    <property type="entry name" value="WD40 repeat-like"/>
    <property type="match status" value="2"/>
</dbReference>
<evidence type="ECO:0000259" key="4">
    <source>
        <dbReference type="Pfam" id="PF24883"/>
    </source>
</evidence>
<feature type="repeat" description="WD" evidence="3">
    <location>
        <begin position="707"/>
        <end position="741"/>
    </location>
</feature>
<feature type="repeat" description="WD" evidence="3">
    <location>
        <begin position="956"/>
        <end position="997"/>
    </location>
</feature>
<dbReference type="InterPro" id="IPR001680">
    <property type="entry name" value="WD40_rpt"/>
</dbReference>
<proteinExistence type="predicted"/>
<dbReference type="CDD" id="cd00200">
    <property type="entry name" value="WD40"/>
    <property type="match status" value="2"/>
</dbReference>
<sequence length="1136" mass="124006">MAGTGKTTITYSLCAELDSDRKLAASFFCSRLIPECRDVNLIIPSIAHQLARASKPFHYALSRALETDPDAHAKLLRIQFDTLITSPLAEVGDALPENMVVAIDALDECTDKESTSQILDILLTRASHLPLKFLVSSRPEPRIRDKLEQIGTWICPSLALHNLDRNTVQSDIQTYLRMSLASMDLPESQIAILTERSGILFIYAATVVRFVGYDNFRRNPRARLEIILSASASSQGLQFNELDQLYATILKEALNDPSLTTTEQRDIREVLYTIICARESLTLSGLCGLLKFEDLERIRAALRPLWSVLHIVNASEVVTTLHMSFPDYLLDPSRSGEYSCDVVSQNRHIALLCFERIKDMDPQFNICNLGSSFIVDQEVVNLEERVRNTISTELFYACQHWAAHLQVTDSSCNLVGELGDFFSKRLLLWIEIMNLKGAIHSSGKILELAEGWSTHTKCPQELIELIHDSWRFASVFALNNVSASTPHLYVSMLSLWPPENPISKCYSIRTRGTIKAHDEATFGSQFALIAKWKVKEEACSASFSSDGSRIVVGAGNRVYIMNAFDGSVLLALSKRNNSQVNSAVFSSDGKLVAACSADRHVYVWEIQTGEVIFKTYRGTPGFTTSITFSPVNSNIVLGSKDGVVRIWDPLAGQILVELPGGPSDPIMAVAICSDGSLIAAGYRVMNICVWNARTNQMVANLAGRGVITSISFSFDSTRIVSGTFKGLIFVWDVQTRRVVLGPLKGHTDHITSVSFSPDDKRIVSSAADKSIRFWDSQNGSILILLEGHTNPVTSVAFSPDGTQVVSTISSPSISIWDARGQYTHSRRSAGHVDFVIFVGFCPDGNIISGSSDGAIIKWDPRTGTQISYLNGSHIEDISSLALSPNSHVIASGSYDGTIHVRGTSDGQLLLNPLEGHSGYVMSVQFSPDGARIVSGSTDMTICVWSTQDGRMLLGPLNGHTHSVISLGVSSDGNHIVSGSSDETVIIWNSHDGQMILGPLLGHTDGVTSVKFSPDGTRIVSGSHDCTVCVWDTRSGHLVYNPLEGHTDSVESVDFSHDGAWIVSGSLDKTICVWNAQNGQLALGPLKGHTNWVSCVAFSPDGTKLVSGSDDKTVRMHDIQVLNSAASPLFANYSNVL</sequence>
<evidence type="ECO:0000259" key="5">
    <source>
        <dbReference type="Pfam" id="PF25171"/>
    </source>
</evidence>
<feature type="repeat" description="WD" evidence="3">
    <location>
        <begin position="999"/>
        <end position="1040"/>
    </location>
</feature>
<evidence type="ECO:0000256" key="2">
    <source>
        <dbReference type="ARBA" id="ARBA00022737"/>
    </source>
</evidence>
<dbReference type="STRING" id="1108050.A0A0B7FXU2"/>
<evidence type="ECO:0000313" key="7">
    <source>
        <dbReference type="Proteomes" id="UP000059188"/>
    </source>
</evidence>
<dbReference type="InterPro" id="IPR027417">
    <property type="entry name" value="P-loop_NTPase"/>
</dbReference>
<feature type="domain" description="WDR36/Utp21 N-terminal" evidence="5">
    <location>
        <begin position="543"/>
        <end position="774"/>
    </location>
</feature>
<dbReference type="Gene3D" id="3.40.50.300">
    <property type="entry name" value="P-loop containing nucleotide triphosphate hydrolases"/>
    <property type="match status" value="1"/>
</dbReference>
<feature type="repeat" description="WD" evidence="3">
    <location>
        <begin position="870"/>
        <end position="911"/>
    </location>
</feature>
<feature type="repeat" description="WD" evidence="3">
    <location>
        <begin position="828"/>
        <end position="868"/>
    </location>
</feature>
<dbReference type="Gene3D" id="2.130.10.10">
    <property type="entry name" value="YVTN repeat-like/Quinoprotein amine dehydrogenase"/>
    <property type="match status" value="5"/>
</dbReference>
<feature type="repeat" description="WD" evidence="3">
    <location>
        <begin position="573"/>
        <end position="614"/>
    </location>
</feature>
<feature type="domain" description="Nephrocystin 3-like N-terminal" evidence="4">
    <location>
        <begin position="2"/>
        <end position="138"/>
    </location>
</feature>
<feature type="repeat" description="WD" evidence="3">
    <location>
        <begin position="1085"/>
        <end position="1126"/>
    </location>
</feature>
<accession>A0A0B7FXU2</accession>
<evidence type="ECO:0000256" key="3">
    <source>
        <dbReference type="PROSITE-ProRule" id="PRU00221"/>
    </source>
</evidence>
<dbReference type="Pfam" id="PF24883">
    <property type="entry name" value="NPHP3_N"/>
    <property type="match status" value="1"/>
</dbReference>
<keyword evidence="2" id="KW-0677">Repeat</keyword>
<feature type="repeat" description="WD" evidence="3">
    <location>
        <begin position="616"/>
        <end position="648"/>
    </location>
</feature>
<dbReference type="PRINTS" id="PR00320">
    <property type="entry name" value="GPROTEINBRPT"/>
</dbReference>
<dbReference type="Pfam" id="PF00400">
    <property type="entry name" value="WD40"/>
    <property type="match status" value="8"/>
</dbReference>
<feature type="repeat" description="WD" evidence="3">
    <location>
        <begin position="743"/>
        <end position="784"/>
    </location>
</feature>
<gene>
    <name evidence="6" type="ORF">RSOLAG1IB_04429</name>
</gene>
<name>A0A0B7FXU2_THACB</name>
<feature type="repeat" description="WD" evidence="3">
    <location>
        <begin position="913"/>
        <end position="954"/>
    </location>
</feature>
<evidence type="ECO:0000256" key="1">
    <source>
        <dbReference type="ARBA" id="ARBA00022574"/>
    </source>
</evidence>